<feature type="region of interest" description="Disordered" evidence="1">
    <location>
        <begin position="76"/>
        <end position="104"/>
    </location>
</feature>
<keyword evidence="3" id="KW-1185">Reference proteome</keyword>
<dbReference type="Proteomes" id="UP000642284">
    <property type="component" value="Unassembled WGS sequence"/>
</dbReference>
<comment type="caution">
    <text evidence="2">The sequence shown here is derived from an EMBL/GenBank/DDBJ whole genome shotgun (WGS) entry which is preliminary data.</text>
</comment>
<dbReference type="Pfam" id="PF19720">
    <property type="entry name" value="DUF6214"/>
    <property type="match status" value="1"/>
</dbReference>
<evidence type="ECO:0008006" key="4">
    <source>
        <dbReference type="Google" id="ProtNLM"/>
    </source>
</evidence>
<protein>
    <recommendedName>
        <fullName evidence="4">DUF2442 domain-containing protein</fullName>
    </recommendedName>
</protein>
<evidence type="ECO:0000313" key="2">
    <source>
        <dbReference type="EMBL" id="MBC9717544.1"/>
    </source>
</evidence>
<evidence type="ECO:0000256" key="1">
    <source>
        <dbReference type="SAM" id="MobiDB-lite"/>
    </source>
</evidence>
<organism evidence="2 3">
    <name type="scientific">Streptomyces polyasparticus</name>
    <dbReference type="NCBI Taxonomy" id="2767826"/>
    <lineage>
        <taxon>Bacteria</taxon>
        <taxon>Bacillati</taxon>
        <taxon>Actinomycetota</taxon>
        <taxon>Actinomycetes</taxon>
        <taxon>Kitasatosporales</taxon>
        <taxon>Streptomycetaceae</taxon>
        <taxon>Streptomyces</taxon>
    </lineage>
</organism>
<dbReference type="EMBL" id="JACTVJ010000019">
    <property type="protein sequence ID" value="MBC9717544.1"/>
    <property type="molecule type" value="Genomic_DNA"/>
</dbReference>
<sequence length="159" mass="17059">MWAAPAGTGLPPWFNVRLTFGDGAYIEVLAVVGESGIAIEDMRAQPPLPLGGFAALTPWLEGPLSDACRAVAERHGAAASVPEAPARPETQVHRRARPSWPRGSHGRRIVAEAYRAAQESGLDPVLAVMQATGRSRRKSLRLIAGARDAGFLSPRHNRR</sequence>
<accession>A0ABR7SQA2</accession>
<reference evidence="2 3" key="1">
    <citation type="submission" date="2020-08" db="EMBL/GenBank/DDBJ databases">
        <title>Genemic of Streptomyces polyaspartic.</title>
        <authorList>
            <person name="Liu W."/>
        </authorList>
    </citation>
    <scope>NUCLEOTIDE SEQUENCE [LARGE SCALE GENOMIC DNA]</scope>
    <source>
        <strain evidence="2 3">TRM66268-LWL</strain>
    </source>
</reference>
<dbReference type="InterPro" id="IPR046186">
    <property type="entry name" value="DUF6214"/>
</dbReference>
<proteinExistence type="predicted"/>
<name>A0ABR7SQA2_9ACTN</name>
<gene>
    <name evidence="2" type="ORF">H9Y04_33940</name>
</gene>
<evidence type="ECO:0000313" key="3">
    <source>
        <dbReference type="Proteomes" id="UP000642284"/>
    </source>
</evidence>